<reference evidence="1" key="1">
    <citation type="journal article" date="2009" name="Rice">
        <title>De Novo Next Generation Sequencing of Plant Genomes.</title>
        <authorList>
            <person name="Rounsley S."/>
            <person name="Marri P.R."/>
            <person name="Yu Y."/>
            <person name="He R."/>
            <person name="Sisneros N."/>
            <person name="Goicoechea J.L."/>
            <person name="Lee S.J."/>
            <person name="Angelova A."/>
            <person name="Kudrna D."/>
            <person name="Luo M."/>
            <person name="Affourtit J."/>
            <person name="Desany B."/>
            <person name="Knight J."/>
            <person name="Niazi F."/>
            <person name="Egholm M."/>
            <person name="Wing R.A."/>
        </authorList>
    </citation>
    <scope>NUCLEOTIDE SEQUENCE [LARGE SCALE GENOMIC DNA]</scope>
    <source>
        <strain evidence="1">cv. IRGC 105608</strain>
    </source>
</reference>
<dbReference type="Proteomes" id="UP000026960">
    <property type="component" value="Chromosome 4"/>
</dbReference>
<sequence>MAMAEVSKVLARGRMAMAAEVSKVLERGRMAMAMAIGRISTQPCKEITLQIKLTRTASEGRIGGDHFLHLFELAFFTSGHVSLSLRCPGSDTCHV</sequence>
<reference evidence="1" key="2">
    <citation type="submission" date="2015-03" db="UniProtKB">
        <authorList>
            <consortium name="EnsemblPlants"/>
        </authorList>
    </citation>
    <scope>IDENTIFICATION</scope>
</reference>
<evidence type="ECO:0000313" key="1">
    <source>
        <dbReference type="EnsemblPlants" id="OBART04G21670.1"/>
    </source>
</evidence>
<accession>A0A0D3FYX7</accession>
<dbReference type="PaxDb" id="65489-OBART04G21670.1"/>
<name>A0A0D3FYX7_9ORYZ</name>
<protein>
    <submittedName>
        <fullName evidence="1">Uncharacterized protein</fullName>
    </submittedName>
</protein>
<keyword evidence="2" id="KW-1185">Reference proteome</keyword>
<dbReference type="Gramene" id="OBART04G21670.1">
    <property type="protein sequence ID" value="OBART04G21670.1"/>
    <property type="gene ID" value="OBART04G21670"/>
</dbReference>
<proteinExistence type="predicted"/>
<dbReference type="HOGENOM" id="CLU_2376155_0_0_1"/>
<evidence type="ECO:0000313" key="2">
    <source>
        <dbReference type="Proteomes" id="UP000026960"/>
    </source>
</evidence>
<dbReference type="EnsemblPlants" id="OBART04G21670.1">
    <property type="protein sequence ID" value="OBART04G21670.1"/>
    <property type="gene ID" value="OBART04G21670"/>
</dbReference>
<organism evidence="1">
    <name type="scientific">Oryza barthii</name>
    <dbReference type="NCBI Taxonomy" id="65489"/>
    <lineage>
        <taxon>Eukaryota</taxon>
        <taxon>Viridiplantae</taxon>
        <taxon>Streptophyta</taxon>
        <taxon>Embryophyta</taxon>
        <taxon>Tracheophyta</taxon>
        <taxon>Spermatophyta</taxon>
        <taxon>Magnoliopsida</taxon>
        <taxon>Liliopsida</taxon>
        <taxon>Poales</taxon>
        <taxon>Poaceae</taxon>
        <taxon>BOP clade</taxon>
        <taxon>Oryzoideae</taxon>
        <taxon>Oryzeae</taxon>
        <taxon>Oryzinae</taxon>
        <taxon>Oryza</taxon>
    </lineage>
</organism>
<dbReference type="AlphaFoldDB" id="A0A0D3FYX7"/>